<dbReference type="GeneID" id="25909079"/>
<dbReference type="InterPro" id="IPR036047">
    <property type="entry name" value="F-box-like_dom_sf"/>
</dbReference>
<dbReference type="SUPFAM" id="SSF81383">
    <property type="entry name" value="F-box domain"/>
    <property type="match status" value="1"/>
</dbReference>
<gene>
    <name evidence="1" type="ORF">SARC_08575</name>
</gene>
<evidence type="ECO:0000313" key="1">
    <source>
        <dbReference type="EMBL" id="KNC79016.1"/>
    </source>
</evidence>
<accession>A0A0L0FR46</accession>
<reference evidence="1 2" key="1">
    <citation type="submission" date="2011-02" db="EMBL/GenBank/DDBJ databases">
        <title>The Genome Sequence of Sphaeroforma arctica JP610.</title>
        <authorList>
            <consortium name="The Broad Institute Genome Sequencing Platform"/>
            <person name="Russ C."/>
            <person name="Cuomo C."/>
            <person name="Young S.K."/>
            <person name="Zeng Q."/>
            <person name="Gargeya S."/>
            <person name="Alvarado L."/>
            <person name="Berlin A."/>
            <person name="Chapman S.B."/>
            <person name="Chen Z."/>
            <person name="Freedman E."/>
            <person name="Gellesch M."/>
            <person name="Goldberg J."/>
            <person name="Griggs A."/>
            <person name="Gujja S."/>
            <person name="Heilman E."/>
            <person name="Heiman D."/>
            <person name="Howarth C."/>
            <person name="Mehta T."/>
            <person name="Neiman D."/>
            <person name="Pearson M."/>
            <person name="Roberts A."/>
            <person name="Saif S."/>
            <person name="Shea T."/>
            <person name="Shenoy N."/>
            <person name="Sisk P."/>
            <person name="Stolte C."/>
            <person name="Sykes S."/>
            <person name="White J."/>
            <person name="Yandava C."/>
            <person name="Burger G."/>
            <person name="Gray M.W."/>
            <person name="Holland P.W.H."/>
            <person name="King N."/>
            <person name="Lang F.B.F."/>
            <person name="Roger A.J."/>
            <person name="Ruiz-Trillo I."/>
            <person name="Haas B."/>
            <person name="Nusbaum C."/>
            <person name="Birren B."/>
        </authorList>
    </citation>
    <scope>NUCLEOTIDE SEQUENCE [LARGE SCALE GENOMIC DNA]</scope>
    <source>
        <strain evidence="1 2">JP610</strain>
    </source>
</reference>
<protein>
    <submittedName>
        <fullName evidence="1">Uncharacterized protein</fullName>
    </submittedName>
</protein>
<dbReference type="RefSeq" id="XP_014152918.1">
    <property type="nucleotide sequence ID" value="XM_014297443.1"/>
</dbReference>
<dbReference type="Proteomes" id="UP000054560">
    <property type="component" value="Unassembled WGS sequence"/>
</dbReference>
<organism evidence="1 2">
    <name type="scientific">Sphaeroforma arctica JP610</name>
    <dbReference type="NCBI Taxonomy" id="667725"/>
    <lineage>
        <taxon>Eukaryota</taxon>
        <taxon>Ichthyosporea</taxon>
        <taxon>Ichthyophonida</taxon>
        <taxon>Sphaeroforma</taxon>
    </lineage>
</organism>
<proteinExistence type="predicted"/>
<name>A0A0L0FR46_9EUKA</name>
<dbReference type="EMBL" id="KQ242380">
    <property type="protein sequence ID" value="KNC79016.1"/>
    <property type="molecule type" value="Genomic_DNA"/>
</dbReference>
<dbReference type="AlphaFoldDB" id="A0A0L0FR46"/>
<sequence length="163" mass="18098">MKYGHVPSTLELPNKPLITAIVSYLEVSEVNALSQTCTVLRRITRDPDIRARAIVNSVGAYLSQEDEEEATTTATISYSGMITRTVLQAYTWGGFEMTTDILSQIHGADAYCVGLVTACEKGWIDVVRWLLPYVVGYNKPYAESNVFYLHSALEVPLWDTTGI</sequence>
<keyword evidence="2" id="KW-1185">Reference proteome</keyword>
<evidence type="ECO:0000313" key="2">
    <source>
        <dbReference type="Proteomes" id="UP000054560"/>
    </source>
</evidence>